<dbReference type="Pfam" id="PF00069">
    <property type="entry name" value="Pkinase"/>
    <property type="match status" value="1"/>
</dbReference>
<dbReference type="SMART" id="SM00220">
    <property type="entry name" value="S_TKc"/>
    <property type="match status" value="1"/>
</dbReference>
<feature type="compositionally biased region" description="Low complexity" evidence="7">
    <location>
        <begin position="775"/>
        <end position="809"/>
    </location>
</feature>
<dbReference type="InterPro" id="IPR008271">
    <property type="entry name" value="Ser/Thr_kinase_AS"/>
</dbReference>
<keyword evidence="2" id="KW-0808">Transferase</keyword>
<dbReference type="CDD" id="cd14073">
    <property type="entry name" value="STKc_NUAK"/>
    <property type="match status" value="1"/>
</dbReference>
<dbReference type="FunFam" id="3.30.200.20:FF:000315">
    <property type="entry name" value="Calcium-dependent protein kinase 3"/>
    <property type="match status" value="1"/>
</dbReference>
<feature type="compositionally biased region" description="Polar residues" evidence="7">
    <location>
        <begin position="476"/>
        <end position="485"/>
    </location>
</feature>
<dbReference type="FunFam" id="1.10.510.10:FF:000389">
    <property type="entry name" value="Uncharacterized protein, isoform E"/>
    <property type="match status" value="1"/>
</dbReference>
<feature type="compositionally biased region" description="Polar residues" evidence="7">
    <location>
        <begin position="993"/>
        <end position="1004"/>
    </location>
</feature>
<name>A0A8S1D5I0_9INSE</name>
<feature type="compositionally biased region" description="Basic and acidic residues" evidence="7">
    <location>
        <begin position="1625"/>
        <end position="1636"/>
    </location>
</feature>
<evidence type="ECO:0000313" key="9">
    <source>
        <dbReference type="EMBL" id="CAB3377406.1"/>
    </source>
</evidence>
<dbReference type="InterPro" id="IPR017441">
    <property type="entry name" value="Protein_kinase_ATP_BS"/>
</dbReference>
<feature type="region of interest" description="Disordered" evidence="7">
    <location>
        <begin position="1090"/>
        <end position="1200"/>
    </location>
</feature>
<gene>
    <name evidence="9" type="ORF">CLODIP_2_CD13946</name>
</gene>
<dbReference type="InterPro" id="IPR011009">
    <property type="entry name" value="Kinase-like_dom_sf"/>
</dbReference>
<dbReference type="EMBL" id="CADEPI010000144">
    <property type="protein sequence ID" value="CAB3377406.1"/>
    <property type="molecule type" value="Genomic_DNA"/>
</dbReference>
<evidence type="ECO:0000259" key="8">
    <source>
        <dbReference type="PROSITE" id="PS50011"/>
    </source>
</evidence>
<feature type="compositionally biased region" description="Low complexity" evidence="7">
    <location>
        <begin position="1092"/>
        <end position="1103"/>
    </location>
</feature>
<keyword evidence="4" id="KW-0418">Kinase</keyword>
<sequence length="1788" mass="198298">MSTQVGVNMAYWNGGSPEEEVMVVGEEASNAAPDEGAAAATTTSKNGPTTKPAISSNINNIMGGMESTAGVKLHNHRRKLRQRFDIIRKLGQGTYGKVQLGINKETGQEVAIKTIKKAKIETEADLVRIRREIQIMSSVRHPNIIHIYEVFENREKMVLVMEYAAGGELYDYLSERKVLSEVEARRIFRQIATATYYCHKHKICHRDLKLENILLDENGNAKIADFGLSNVFDNKRLLSTFCGSPLYASPEIVKGTPYHGPEVDCWSLGVLLYTLVYGAMPFDGSNFKKLVKQISQGDYFEPKKPSPASPLIRDMLTVTPRKRADIEKICNHWWVNEGYNENCYEIAETLANQTPVRLDLLLSLAPAPSSDKIVVPDKEEEGLPVVPIPPTSYPARSHSVGSLMDLDFPQRKSSPPRLTIPPPPLPILPIEEPATAPKRKLQECPSGETGAKRKESKPVTPAETKKREELMEVDDTSSSTITEPTVKSKEKRKSVRVKKESGKVPEADAAAVPAETPESLASTPLSDSDKTKSLKKKKKTAEINGEAPPEPKAAAPAPEDEALLPAPIEAVNASAKTDEKPVPLVAEPLIPTPVLEEAAAAPAAVAEPPPSVPAAAVSAPPPEPEPKPVETVKAEQAKKEDSPPAVEKRRPQSLRYRTKTEDLTSKSVSPEKSIEKREIPKNDVRRKSSIFEKAEMFNSMSSNNINRTSPEKGKKMFIPGVKVSDFKSAFEKKPPTKSASTSVASEEPKIEALKKPAKSESPQIEKKTIKEPSSAAQPPAKTAIPAPQQAATPVAPSAQPAVAPAQPAKAPTPPASPQKQPEPKKQEAPVVAPEIKPKSPQKEVVRPASPQKQSIKQPSPPPKAAVVKAKTPDFESKQAAEAQKKKSTSMKITLESSPKSATLPRRTSKAEIRLNNPPAAAPAFTAAVPAPAPALPKQVEYRTEVEHMVGTPQPVQTQRSEVAFPVSAASSAASMNAQAAGAASPRVPRPYRHSNTAPTSNAFRSMSAEPELKKERIIPIRMEGEKEVAKEAKPPPPKPAAAAEVKKEQLSRQSTVESEAETVKGEPIRKSPREFIIPIAVEGVGYVTPRASSLEPSSDSVPSTPGTKGRSMRFSKPFGRFMSQLSESEGGDTETTINSNGGAAPSFSRMNSDQTEDELGPMAGTFGRGLHMHRLRSSRPSRSSLEHNDSLSSGDEDDDEDNFEAFTAETLFSSLLSRVRSLTQRLNVDNDLRPGFPSSRLLSQNFPQPSLFSSNFPSRFGEPLTRRLSEHSRLSRNNSRGEEHAGGHWRRSLSRDASDGDSVYSEHHPRGDFEGSSNSDFRRHHHYQPPQQEQFRRSNSHQPSELYKPTPYRADAAELYRQEQQQQRQARRSGGVFSEGQGLNRLRSLSLNRENSWKKNQRATPDRSLLSRYINQQELQERSPPPPPPPPPLTSEEKRRGRRTSRFLRPDFFDIPKEESVYAKQKEEEARLRKEQRRASVERRQMQTAEEEARSRINRAISSLKQRSGGQDMTESSFIKRAVSSDDCAQLNESPRSSGKVNSVLGMFRKMERPPDRSAVSRFRRAKSVYENSSSDSVPTDYQQDYSRYKRPEAPTSSSRTPSAFLPYRSNNSEDKSLEDDLSDDFMRHNSSRDGQDDSFDSWSVNSDPQEPPEDETVSDRIRRKSFYTRFNDYVTPKKQPAKPSPEVAAILEKGIRKQQKQQRHREQQEQQRRQQQTASAAAPRLNNNFCSLPRGWEPQMEQDYYQQARKLNRYSQQRSHPTAPSYPLQPPSRRPTRPPSPPPMVDH</sequence>
<feature type="binding site" evidence="6">
    <location>
        <position position="117"/>
    </location>
    <ligand>
        <name>ATP</name>
        <dbReference type="ChEBI" id="CHEBI:30616"/>
    </ligand>
</feature>
<protein>
    <recommendedName>
        <fullName evidence="8">Protein kinase domain-containing protein</fullName>
    </recommendedName>
</protein>
<reference evidence="9 10" key="1">
    <citation type="submission" date="2020-04" db="EMBL/GenBank/DDBJ databases">
        <authorList>
            <person name="Alioto T."/>
            <person name="Alioto T."/>
            <person name="Gomez Garrido J."/>
        </authorList>
    </citation>
    <scope>NUCLEOTIDE SEQUENCE [LARGE SCALE GENOMIC DNA]</scope>
</reference>
<dbReference type="Gene3D" id="1.10.510.10">
    <property type="entry name" value="Transferase(Phosphotransferase) domain 1"/>
    <property type="match status" value="1"/>
</dbReference>
<keyword evidence="3 6" id="KW-0547">Nucleotide-binding</keyword>
<feature type="compositionally biased region" description="Basic and acidic residues" evidence="7">
    <location>
        <begin position="725"/>
        <end position="734"/>
    </location>
</feature>
<feature type="compositionally biased region" description="Polar residues" evidence="7">
    <location>
        <begin position="1123"/>
        <end position="1141"/>
    </location>
</feature>
<feature type="compositionally biased region" description="Low complexity" evidence="7">
    <location>
        <begin position="847"/>
        <end position="857"/>
    </location>
</feature>
<keyword evidence="10" id="KW-1185">Reference proteome</keyword>
<feature type="compositionally biased region" description="Basic residues" evidence="7">
    <location>
        <begin position="1170"/>
        <end position="1179"/>
    </location>
</feature>
<feature type="region of interest" description="Disordered" evidence="7">
    <location>
        <begin position="28"/>
        <end position="51"/>
    </location>
</feature>
<evidence type="ECO:0000256" key="6">
    <source>
        <dbReference type="PROSITE-ProRule" id="PRU10141"/>
    </source>
</evidence>
<feature type="region of interest" description="Disordered" evidence="7">
    <location>
        <begin position="725"/>
        <end position="908"/>
    </location>
</feature>
<feature type="compositionally biased region" description="Basic and acidic residues" evidence="7">
    <location>
        <begin position="1448"/>
        <end position="1495"/>
    </location>
</feature>
<comment type="caution">
    <text evidence="9">The sequence shown here is derived from an EMBL/GenBank/DDBJ whole genome shotgun (WGS) entry which is preliminary data.</text>
</comment>
<feature type="compositionally biased region" description="Low complexity" evidence="7">
    <location>
        <begin position="552"/>
        <end position="570"/>
    </location>
</feature>
<feature type="region of interest" description="Disordered" evidence="7">
    <location>
        <begin position="599"/>
        <end position="687"/>
    </location>
</feature>
<feature type="region of interest" description="Disordered" evidence="7">
    <location>
        <begin position="1417"/>
        <end position="1788"/>
    </location>
</feature>
<organism evidence="9 10">
    <name type="scientific">Cloeon dipterum</name>
    <dbReference type="NCBI Taxonomy" id="197152"/>
    <lineage>
        <taxon>Eukaryota</taxon>
        <taxon>Metazoa</taxon>
        <taxon>Ecdysozoa</taxon>
        <taxon>Arthropoda</taxon>
        <taxon>Hexapoda</taxon>
        <taxon>Insecta</taxon>
        <taxon>Pterygota</taxon>
        <taxon>Palaeoptera</taxon>
        <taxon>Ephemeroptera</taxon>
        <taxon>Pisciforma</taxon>
        <taxon>Baetidae</taxon>
        <taxon>Cloeon</taxon>
    </lineage>
</organism>
<dbReference type="PANTHER" id="PTHR24346">
    <property type="entry name" value="MAP/MICROTUBULE AFFINITY-REGULATING KINASE"/>
    <property type="match status" value="1"/>
</dbReference>
<feature type="compositionally biased region" description="Pro residues" evidence="7">
    <location>
        <begin position="418"/>
        <end position="427"/>
    </location>
</feature>
<dbReference type="GO" id="GO:0050321">
    <property type="term" value="F:tau-protein kinase activity"/>
    <property type="evidence" value="ECO:0007669"/>
    <property type="project" value="TreeGrafter"/>
</dbReference>
<evidence type="ECO:0000256" key="3">
    <source>
        <dbReference type="ARBA" id="ARBA00022741"/>
    </source>
</evidence>
<feature type="compositionally biased region" description="Polar residues" evidence="7">
    <location>
        <begin position="1570"/>
        <end position="1586"/>
    </location>
</feature>
<dbReference type="Proteomes" id="UP000494165">
    <property type="component" value="Unassembled WGS sequence"/>
</dbReference>
<feature type="region of interest" description="Disordered" evidence="7">
    <location>
        <begin position="1360"/>
        <end position="1381"/>
    </location>
</feature>
<feature type="compositionally biased region" description="Basic and acidic residues" evidence="7">
    <location>
        <begin position="1267"/>
        <end position="1286"/>
    </location>
</feature>
<feature type="compositionally biased region" description="Basic and acidic residues" evidence="7">
    <location>
        <begin position="1010"/>
        <end position="1033"/>
    </location>
</feature>
<feature type="compositionally biased region" description="Basic and acidic residues" evidence="7">
    <location>
        <begin position="835"/>
        <end position="845"/>
    </location>
</feature>
<dbReference type="PROSITE" id="PS00107">
    <property type="entry name" value="PROTEIN_KINASE_ATP"/>
    <property type="match status" value="1"/>
</dbReference>
<dbReference type="GO" id="GO:0000226">
    <property type="term" value="P:microtubule cytoskeleton organization"/>
    <property type="evidence" value="ECO:0007669"/>
    <property type="project" value="TreeGrafter"/>
</dbReference>
<dbReference type="PANTHER" id="PTHR24346:SF93">
    <property type="entry name" value="NUAK FAMILY SNF1-LIKE KINASE 1"/>
    <property type="match status" value="1"/>
</dbReference>
<feature type="compositionally biased region" description="Basic and acidic residues" evidence="7">
    <location>
        <begin position="746"/>
        <end position="770"/>
    </location>
</feature>
<evidence type="ECO:0000256" key="7">
    <source>
        <dbReference type="SAM" id="MobiDB-lite"/>
    </source>
</evidence>
<feature type="compositionally biased region" description="Basic and acidic residues" evidence="7">
    <location>
        <begin position="672"/>
        <end position="687"/>
    </location>
</feature>
<evidence type="ECO:0000256" key="1">
    <source>
        <dbReference type="ARBA" id="ARBA00022527"/>
    </source>
</evidence>
<evidence type="ECO:0000256" key="2">
    <source>
        <dbReference type="ARBA" id="ARBA00022679"/>
    </source>
</evidence>
<feature type="compositionally biased region" description="Polar residues" evidence="7">
    <location>
        <begin position="1754"/>
        <end position="1763"/>
    </location>
</feature>
<dbReference type="GO" id="GO:0005737">
    <property type="term" value="C:cytoplasm"/>
    <property type="evidence" value="ECO:0007669"/>
    <property type="project" value="TreeGrafter"/>
</dbReference>
<feature type="compositionally biased region" description="Basic and acidic residues" evidence="7">
    <location>
        <begin position="497"/>
        <end position="506"/>
    </location>
</feature>
<feature type="compositionally biased region" description="Basic and acidic residues" evidence="7">
    <location>
        <begin position="450"/>
        <end position="470"/>
    </location>
</feature>
<feature type="compositionally biased region" description="Polar residues" evidence="7">
    <location>
        <begin position="1531"/>
        <end position="1541"/>
    </location>
</feature>
<feature type="compositionally biased region" description="Polar residues" evidence="7">
    <location>
        <begin position="1500"/>
        <end position="1517"/>
    </location>
</feature>
<dbReference type="InterPro" id="IPR000719">
    <property type="entry name" value="Prot_kinase_dom"/>
</dbReference>
<dbReference type="GO" id="GO:0005524">
    <property type="term" value="F:ATP binding"/>
    <property type="evidence" value="ECO:0007669"/>
    <property type="project" value="UniProtKB-UniRule"/>
</dbReference>
<evidence type="ECO:0000256" key="5">
    <source>
        <dbReference type="ARBA" id="ARBA00022840"/>
    </source>
</evidence>
<feature type="compositionally biased region" description="Low complexity" evidence="7">
    <location>
        <begin position="28"/>
        <end position="43"/>
    </location>
</feature>
<evidence type="ECO:0000313" key="10">
    <source>
        <dbReference type="Proteomes" id="UP000494165"/>
    </source>
</evidence>
<dbReference type="PROSITE" id="PS00108">
    <property type="entry name" value="PROTEIN_KINASE_ST"/>
    <property type="match status" value="1"/>
</dbReference>
<feature type="compositionally biased region" description="Basic and acidic residues" evidence="7">
    <location>
        <begin position="870"/>
        <end position="884"/>
    </location>
</feature>
<feature type="compositionally biased region" description="Basic and acidic residues" evidence="7">
    <location>
        <begin position="624"/>
        <end position="650"/>
    </location>
</feature>
<feature type="compositionally biased region" description="Basic and acidic residues" evidence="7">
    <location>
        <begin position="1293"/>
        <end position="1313"/>
    </location>
</feature>
<feature type="compositionally biased region" description="Polar residues" evidence="7">
    <location>
        <begin position="889"/>
        <end position="900"/>
    </location>
</feature>
<dbReference type="GO" id="GO:0035556">
    <property type="term" value="P:intracellular signal transduction"/>
    <property type="evidence" value="ECO:0007669"/>
    <property type="project" value="TreeGrafter"/>
</dbReference>
<dbReference type="SUPFAM" id="SSF56112">
    <property type="entry name" value="Protein kinase-like (PK-like)"/>
    <property type="match status" value="1"/>
</dbReference>
<feature type="compositionally biased region" description="Low complexity" evidence="7">
    <location>
        <begin position="507"/>
        <end position="518"/>
    </location>
</feature>
<feature type="region of interest" description="Disordered" evidence="7">
    <location>
        <begin position="1267"/>
        <end position="1348"/>
    </location>
</feature>
<keyword evidence="5 6" id="KW-0067">ATP-binding</keyword>
<dbReference type="PROSITE" id="PS50011">
    <property type="entry name" value="PROTEIN_KINASE_DOM"/>
    <property type="match status" value="1"/>
</dbReference>
<feature type="region of interest" description="Disordered" evidence="7">
    <location>
        <begin position="405"/>
        <end position="582"/>
    </location>
</feature>
<accession>A0A8S1D5I0</accession>
<dbReference type="OrthoDB" id="193931at2759"/>
<feature type="compositionally biased region" description="Pro residues" evidence="7">
    <location>
        <begin position="1423"/>
        <end position="1433"/>
    </location>
</feature>
<proteinExistence type="predicted"/>
<evidence type="ECO:0000256" key="4">
    <source>
        <dbReference type="ARBA" id="ARBA00022777"/>
    </source>
</evidence>
<feature type="domain" description="Protein kinase" evidence="8">
    <location>
        <begin position="84"/>
        <end position="335"/>
    </location>
</feature>
<feature type="compositionally biased region" description="Pro residues" evidence="7">
    <location>
        <begin position="1768"/>
        <end position="1788"/>
    </location>
</feature>
<keyword evidence="1" id="KW-0723">Serine/threonine-protein kinase</keyword>
<feature type="region of interest" description="Disordered" evidence="7">
    <location>
        <begin position="977"/>
        <end position="1067"/>
    </location>
</feature>